<dbReference type="PANTHER" id="PTHR11927:SF9">
    <property type="entry name" value="L-FUCOSYLTRANSFERASE"/>
    <property type="match status" value="1"/>
</dbReference>
<protein>
    <recommendedName>
        <fullName evidence="4">Alpha-1,2-fucosyltransferase</fullName>
    </recommendedName>
</protein>
<accession>A0A6C0KK27</accession>
<dbReference type="CDD" id="cd11301">
    <property type="entry name" value="Fut1_Fut2_like"/>
    <property type="match status" value="1"/>
</dbReference>
<dbReference type="GO" id="GO:0016020">
    <property type="term" value="C:membrane"/>
    <property type="evidence" value="ECO:0007669"/>
    <property type="project" value="InterPro"/>
</dbReference>
<dbReference type="PANTHER" id="PTHR11927">
    <property type="entry name" value="GALACTOSIDE 2-L-FUCOSYLTRANSFERASE"/>
    <property type="match status" value="1"/>
</dbReference>
<dbReference type="InterPro" id="IPR002516">
    <property type="entry name" value="Glyco_trans_11"/>
</dbReference>
<dbReference type="EMBL" id="MN740899">
    <property type="protein sequence ID" value="QHU17167.1"/>
    <property type="molecule type" value="Genomic_DNA"/>
</dbReference>
<keyword evidence="1" id="KW-0328">Glycosyltransferase</keyword>
<dbReference type="GO" id="GO:0005975">
    <property type="term" value="P:carbohydrate metabolic process"/>
    <property type="evidence" value="ECO:0007669"/>
    <property type="project" value="InterPro"/>
</dbReference>
<keyword evidence="2" id="KW-0808">Transferase</keyword>
<evidence type="ECO:0000256" key="2">
    <source>
        <dbReference type="ARBA" id="ARBA00022679"/>
    </source>
</evidence>
<dbReference type="Pfam" id="PF01531">
    <property type="entry name" value="Glyco_transf_11"/>
    <property type="match status" value="1"/>
</dbReference>
<evidence type="ECO:0000256" key="1">
    <source>
        <dbReference type="ARBA" id="ARBA00022676"/>
    </source>
</evidence>
<evidence type="ECO:0000313" key="3">
    <source>
        <dbReference type="EMBL" id="QHU17167.1"/>
    </source>
</evidence>
<dbReference type="GO" id="GO:0008107">
    <property type="term" value="F:galactoside 2-alpha-L-fucosyltransferase activity"/>
    <property type="evidence" value="ECO:0007669"/>
    <property type="project" value="InterPro"/>
</dbReference>
<reference evidence="3" key="1">
    <citation type="journal article" date="2020" name="Nature">
        <title>Giant virus diversity and host interactions through global metagenomics.</title>
        <authorList>
            <person name="Schulz F."/>
            <person name="Roux S."/>
            <person name="Paez-Espino D."/>
            <person name="Jungbluth S."/>
            <person name="Walsh D.A."/>
            <person name="Denef V.J."/>
            <person name="McMahon K.D."/>
            <person name="Konstantinidis K.T."/>
            <person name="Eloe-Fadrosh E.A."/>
            <person name="Kyrpides N.C."/>
            <person name="Woyke T."/>
        </authorList>
    </citation>
    <scope>NUCLEOTIDE SEQUENCE</scope>
    <source>
        <strain evidence="3">GVMAG-S-3300012000-57</strain>
    </source>
</reference>
<name>A0A6C0KK27_9ZZZZ</name>
<evidence type="ECO:0008006" key="4">
    <source>
        <dbReference type="Google" id="ProtNLM"/>
    </source>
</evidence>
<sequence length="290" mass="33975">MITIHLMGGLGNQLFQIFAVLAYSLEHGHPFLFPYSEKLTSGVERPTYWDTLFQHIKTYTTITETHGFTNQMLAALPQWREPGFNYTKIPHILIQQNFSLYGYFQSPKYFETYKTPILQLLKFPEIQQTIREQFAHDIDPSTHMISMHFRLGDYKYKQQYHPVMPPDYYQRALNHLLSKLSTPHIRVLYFCEAEDNDYVTGVIESLRKSVDKSVDWVKADDTLSDWQQLMLMSCCDSHIIANSSFSWWGAYLCNSNHSRVCYPSTWFGPAIRSTHVVDDLFPETWTKIEA</sequence>
<organism evidence="3">
    <name type="scientific">viral metagenome</name>
    <dbReference type="NCBI Taxonomy" id="1070528"/>
    <lineage>
        <taxon>unclassified sequences</taxon>
        <taxon>metagenomes</taxon>
        <taxon>organismal metagenomes</taxon>
    </lineage>
</organism>
<dbReference type="AlphaFoldDB" id="A0A6C0KK27"/>
<proteinExistence type="predicted"/>